<evidence type="ECO:0000256" key="1">
    <source>
        <dbReference type="ARBA" id="ARBA00022837"/>
    </source>
</evidence>
<feature type="domain" description="EF-hand" evidence="3">
    <location>
        <begin position="55"/>
        <end position="90"/>
    </location>
</feature>
<keyword evidence="5" id="KW-1185">Reference proteome</keyword>
<evidence type="ECO:0000259" key="3">
    <source>
        <dbReference type="PROSITE" id="PS50222"/>
    </source>
</evidence>
<dbReference type="CDD" id="cd00051">
    <property type="entry name" value="EFh"/>
    <property type="match status" value="1"/>
</dbReference>
<dbReference type="InterPro" id="IPR011992">
    <property type="entry name" value="EF-hand-dom_pair"/>
</dbReference>
<dbReference type="Pfam" id="PF13202">
    <property type="entry name" value="EF-hand_5"/>
    <property type="match status" value="1"/>
</dbReference>
<dbReference type="EMBL" id="DF142989">
    <property type="protein sequence ID" value="GAA49827.1"/>
    <property type="molecule type" value="Genomic_DNA"/>
</dbReference>
<gene>
    <name evidence="4" type="ORF">CLF_103649</name>
</gene>
<dbReference type="InterPro" id="IPR002048">
    <property type="entry name" value="EF_hand_dom"/>
</dbReference>
<organism evidence="4 5">
    <name type="scientific">Clonorchis sinensis</name>
    <name type="common">Chinese liver fluke</name>
    <dbReference type="NCBI Taxonomy" id="79923"/>
    <lineage>
        <taxon>Eukaryota</taxon>
        <taxon>Metazoa</taxon>
        <taxon>Spiralia</taxon>
        <taxon>Lophotrochozoa</taxon>
        <taxon>Platyhelminthes</taxon>
        <taxon>Trematoda</taxon>
        <taxon>Digenea</taxon>
        <taxon>Opisthorchiida</taxon>
        <taxon>Opisthorchiata</taxon>
        <taxon>Opisthorchiidae</taxon>
        <taxon>Clonorchis</taxon>
    </lineage>
</organism>
<keyword evidence="1" id="KW-0106">Calcium</keyword>
<dbReference type="Proteomes" id="UP000008909">
    <property type="component" value="Unassembled WGS sequence"/>
</dbReference>
<dbReference type="SUPFAM" id="SSF47473">
    <property type="entry name" value="EF-hand"/>
    <property type="match status" value="1"/>
</dbReference>
<evidence type="ECO:0000313" key="5">
    <source>
        <dbReference type="Proteomes" id="UP000008909"/>
    </source>
</evidence>
<protein>
    <recommendedName>
        <fullName evidence="3">EF-hand domain-containing protein</fullName>
    </recommendedName>
</protein>
<name>G7YA43_CLOSI</name>
<dbReference type="Pfam" id="PF00036">
    <property type="entry name" value="EF-hand_1"/>
    <property type="match status" value="1"/>
</dbReference>
<dbReference type="Gene3D" id="1.10.238.10">
    <property type="entry name" value="EF-hand"/>
    <property type="match status" value="1"/>
</dbReference>
<dbReference type="SMART" id="SM00054">
    <property type="entry name" value="EFh"/>
    <property type="match status" value="2"/>
</dbReference>
<feature type="domain" description="EF-hand" evidence="3">
    <location>
        <begin position="156"/>
        <end position="191"/>
    </location>
</feature>
<reference evidence="4" key="1">
    <citation type="journal article" date="2011" name="Genome Biol.">
        <title>The draft genome of the carcinogenic human liver fluke Clonorchis sinensis.</title>
        <authorList>
            <person name="Wang X."/>
            <person name="Chen W."/>
            <person name="Huang Y."/>
            <person name="Sun J."/>
            <person name="Men J."/>
            <person name="Liu H."/>
            <person name="Luo F."/>
            <person name="Guo L."/>
            <person name="Lv X."/>
            <person name="Deng C."/>
            <person name="Zhou C."/>
            <person name="Fan Y."/>
            <person name="Li X."/>
            <person name="Huang L."/>
            <person name="Hu Y."/>
            <person name="Liang C."/>
            <person name="Hu X."/>
            <person name="Xu J."/>
            <person name="Yu X."/>
        </authorList>
    </citation>
    <scope>NUCLEOTIDE SEQUENCE [LARGE SCALE GENOMIC DNA]</scope>
    <source>
        <strain evidence="4">Henan</strain>
    </source>
</reference>
<evidence type="ECO:0000313" key="4">
    <source>
        <dbReference type="EMBL" id="GAA49827.1"/>
    </source>
</evidence>
<evidence type="ECO:0000256" key="2">
    <source>
        <dbReference type="SAM" id="MobiDB-lite"/>
    </source>
</evidence>
<proteinExistence type="predicted"/>
<dbReference type="PROSITE" id="PS00018">
    <property type="entry name" value="EF_HAND_1"/>
    <property type="match status" value="2"/>
</dbReference>
<accession>G7YA43</accession>
<dbReference type="AlphaFoldDB" id="G7YA43"/>
<dbReference type="PROSITE" id="PS50222">
    <property type="entry name" value="EF_HAND_2"/>
    <property type="match status" value="2"/>
</dbReference>
<dbReference type="InterPro" id="IPR018247">
    <property type="entry name" value="EF_Hand_1_Ca_BS"/>
</dbReference>
<reference key="2">
    <citation type="submission" date="2011-10" db="EMBL/GenBank/DDBJ databases">
        <title>The genome and transcriptome sequence of Clonorchis sinensis provide insights into the carcinogenic liver fluke.</title>
        <authorList>
            <person name="Wang X."/>
            <person name="Huang Y."/>
            <person name="Chen W."/>
            <person name="Liu H."/>
            <person name="Guo L."/>
            <person name="Chen Y."/>
            <person name="Luo F."/>
            <person name="Zhou W."/>
            <person name="Sun J."/>
            <person name="Mao Q."/>
            <person name="Liang P."/>
            <person name="Zhou C."/>
            <person name="Tian Y."/>
            <person name="Men J."/>
            <person name="Lv X."/>
            <person name="Huang L."/>
            <person name="Zhou J."/>
            <person name="Hu Y."/>
            <person name="Li R."/>
            <person name="Zhang F."/>
            <person name="Lei H."/>
            <person name="Li X."/>
            <person name="Hu X."/>
            <person name="Liang C."/>
            <person name="Xu J."/>
            <person name="Wu Z."/>
            <person name="Yu X."/>
        </authorList>
    </citation>
    <scope>NUCLEOTIDE SEQUENCE</scope>
    <source>
        <strain>Henan</strain>
    </source>
</reference>
<feature type="region of interest" description="Disordered" evidence="2">
    <location>
        <begin position="112"/>
        <end position="134"/>
    </location>
</feature>
<sequence length="457" mass="52237">MYVLCSTNLSKFRSQHACQTLYCPKTVQNLAGLFGLELKSKRYYEVSYHYEVLWCRDEEIEEIFRQIDKNKNGKIDKRELQAFFKKHDRKFTAKQSGAAAAEKPIPRKIGQKFGTLAGPASSRDLIGRKSGPNNHDPVLAECRLSTPHLEGVKISRNLAYIKDLLTTADKNKDNKLSREEMREFIETLTCPKLKAKCQEFLEKQTEEVDLEELAAWLCHHGYKSMSDINGDKGADINRGALVATDVLPCFENLVQQQRQTDYGQPNTHKRRLVQTISGGSAYAVFYQENLESKNDAGYKRTKNDPDCLNSKVTTWFWLSGIRLAKFLNAFTPTMSHSDERTNTPFDELSDLSGDFNARVGSLELLHVFRSWLWRLALIKDSAMTIHVADTGYRIDVENMKVLKRELRFTPHPLIEEAVEITENYSVNKIDGVKLASLWKAVLDEPSCRVTVCDCRYT</sequence>
<dbReference type="GO" id="GO:0005509">
    <property type="term" value="F:calcium ion binding"/>
    <property type="evidence" value="ECO:0007669"/>
    <property type="project" value="InterPro"/>
</dbReference>